<protein>
    <submittedName>
        <fullName evidence="2">22083_t:CDS:1</fullName>
    </submittedName>
</protein>
<feature type="non-terminal residue" evidence="2">
    <location>
        <position position="207"/>
    </location>
</feature>
<gene>
    <name evidence="2" type="ORF">GMARGA_LOCUS33709</name>
</gene>
<accession>A0ABN7WS14</accession>
<evidence type="ECO:0000313" key="2">
    <source>
        <dbReference type="EMBL" id="CAG8837888.1"/>
    </source>
</evidence>
<keyword evidence="3" id="KW-1185">Reference proteome</keyword>
<evidence type="ECO:0000256" key="1">
    <source>
        <dbReference type="SAM" id="MobiDB-lite"/>
    </source>
</evidence>
<comment type="caution">
    <text evidence="2">The sequence shown here is derived from an EMBL/GenBank/DDBJ whole genome shotgun (WGS) entry which is preliminary data.</text>
</comment>
<feature type="compositionally biased region" description="Basic and acidic residues" evidence="1">
    <location>
        <begin position="53"/>
        <end position="64"/>
    </location>
</feature>
<dbReference type="Proteomes" id="UP000789901">
    <property type="component" value="Unassembled WGS sequence"/>
</dbReference>
<proteinExistence type="predicted"/>
<evidence type="ECO:0000313" key="3">
    <source>
        <dbReference type="Proteomes" id="UP000789901"/>
    </source>
</evidence>
<name>A0ABN7WS14_GIGMA</name>
<feature type="non-terminal residue" evidence="2">
    <location>
        <position position="1"/>
    </location>
</feature>
<sequence length="207" mass="24657">EVTKGKIVHYSRERSTSKPQLKELKTEFMLIYKNFQEQENSSEEHKGVKKDKNRVLTEHQDHNVNLKNRRQKPEVYKDTNCKLCDESELETLEHLAACKNLRIFYGVEASNNEKIFIRTYLAKELILESTYRKLQLARIKSKKCTKIANWKRRVGIIRAIKRSNLLVKERKKKPTKIEHLIQEVIVIEVRKVKKKEDQFVLDKHSKE</sequence>
<dbReference type="EMBL" id="CAJVQB010056832">
    <property type="protein sequence ID" value="CAG8837888.1"/>
    <property type="molecule type" value="Genomic_DNA"/>
</dbReference>
<reference evidence="2 3" key="1">
    <citation type="submission" date="2021-06" db="EMBL/GenBank/DDBJ databases">
        <authorList>
            <person name="Kallberg Y."/>
            <person name="Tangrot J."/>
            <person name="Rosling A."/>
        </authorList>
    </citation>
    <scope>NUCLEOTIDE SEQUENCE [LARGE SCALE GENOMIC DNA]</scope>
    <source>
        <strain evidence="2 3">120-4 pot B 10/14</strain>
    </source>
</reference>
<feature type="region of interest" description="Disordered" evidence="1">
    <location>
        <begin position="38"/>
        <end position="71"/>
    </location>
</feature>
<organism evidence="2 3">
    <name type="scientific">Gigaspora margarita</name>
    <dbReference type="NCBI Taxonomy" id="4874"/>
    <lineage>
        <taxon>Eukaryota</taxon>
        <taxon>Fungi</taxon>
        <taxon>Fungi incertae sedis</taxon>
        <taxon>Mucoromycota</taxon>
        <taxon>Glomeromycotina</taxon>
        <taxon>Glomeromycetes</taxon>
        <taxon>Diversisporales</taxon>
        <taxon>Gigasporaceae</taxon>
        <taxon>Gigaspora</taxon>
    </lineage>
</organism>